<dbReference type="SFLD" id="SFLDS00029">
    <property type="entry name" value="Radical_SAM"/>
    <property type="match status" value="1"/>
</dbReference>
<protein>
    <submittedName>
        <fullName evidence="8">TIGR01212 family radical SAM protein</fullName>
    </submittedName>
</protein>
<dbReference type="NCBIfam" id="TIGR01212">
    <property type="entry name" value="TIGR01212 family radical SAM protein"/>
    <property type="match status" value="1"/>
</dbReference>
<dbReference type="SFLD" id="SFLDG01091">
    <property type="entry name" value="uncharacterized_CHP01210-like"/>
    <property type="match status" value="1"/>
</dbReference>
<dbReference type="Gene3D" id="3.30.750.200">
    <property type="match status" value="1"/>
</dbReference>
<dbReference type="PANTHER" id="PTHR11135:SF1">
    <property type="entry name" value="PROTEIN YHCC"/>
    <property type="match status" value="1"/>
</dbReference>
<keyword evidence="5" id="KW-0408">Iron</keyword>
<evidence type="ECO:0000259" key="7">
    <source>
        <dbReference type="PROSITE" id="PS51918"/>
    </source>
</evidence>
<dbReference type="RefSeq" id="WP_213235274.1">
    <property type="nucleotide sequence ID" value="NZ_JAHBCL010000003.1"/>
</dbReference>
<name>A0ABS5PM53_9FIRM</name>
<keyword evidence="2" id="KW-0004">4Fe-4S</keyword>
<dbReference type="InterPro" id="IPR007197">
    <property type="entry name" value="rSAM"/>
</dbReference>
<feature type="domain" description="Radical SAM core" evidence="7">
    <location>
        <begin position="13"/>
        <end position="255"/>
    </location>
</feature>
<evidence type="ECO:0000313" key="9">
    <source>
        <dbReference type="Proteomes" id="UP000746471"/>
    </source>
</evidence>
<dbReference type="SMART" id="SM00729">
    <property type="entry name" value="Elp3"/>
    <property type="match status" value="1"/>
</dbReference>
<dbReference type="SUPFAM" id="SSF102114">
    <property type="entry name" value="Radical SAM enzymes"/>
    <property type="match status" value="1"/>
</dbReference>
<keyword evidence="4" id="KW-0479">Metal-binding</keyword>
<dbReference type="InterPro" id="IPR039661">
    <property type="entry name" value="ELP3"/>
</dbReference>
<keyword evidence="9" id="KW-1185">Reference proteome</keyword>
<reference evidence="8 9" key="1">
    <citation type="submission" date="2021-05" db="EMBL/GenBank/DDBJ databases">
        <title>Fusibacter ferrireducens sp. nov., an anaerobic, sulfur- and Fe-reducing bacterium isolated from the mangrove sediment.</title>
        <authorList>
            <person name="Qiu D."/>
        </authorList>
    </citation>
    <scope>NUCLEOTIDE SEQUENCE [LARGE SCALE GENOMIC DNA]</scope>
    <source>
        <strain evidence="8 9">DSM 12116</strain>
    </source>
</reference>
<keyword evidence="3" id="KW-0949">S-adenosyl-L-methionine</keyword>
<evidence type="ECO:0000256" key="1">
    <source>
        <dbReference type="ARBA" id="ARBA00001966"/>
    </source>
</evidence>
<dbReference type="Pfam" id="PF04055">
    <property type="entry name" value="Radical_SAM"/>
    <property type="match status" value="1"/>
</dbReference>
<dbReference type="Proteomes" id="UP000746471">
    <property type="component" value="Unassembled WGS sequence"/>
</dbReference>
<dbReference type="PANTHER" id="PTHR11135">
    <property type="entry name" value="HISTONE ACETYLTRANSFERASE-RELATED"/>
    <property type="match status" value="1"/>
</dbReference>
<evidence type="ECO:0000256" key="3">
    <source>
        <dbReference type="ARBA" id="ARBA00022691"/>
    </source>
</evidence>
<dbReference type="InterPro" id="IPR005911">
    <property type="entry name" value="YhcC-like"/>
</dbReference>
<comment type="caution">
    <text evidence="8">The sequence shown here is derived from an EMBL/GenBank/DDBJ whole genome shotgun (WGS) entry which is preliminary data.</text>
</comment>
<gene>
    <name evidence="8" type="ORF">KHM83_02190</name>
</gene>
<dbReference type="SFLD" id="SFLDG01086">
    <property type="entry name" value="elongater_protein-like"/>
    <property type="match status" value="1"/>
</dbReference>
<sequence>MRYTKYSAWLKNKYGGKVYKLPINLPCTCPNRDGLLSRGGCIFCGEVGTGFEANRASFDVEKQLAQSMARIAPKYKPDYYIAYFQNYTNTYLPLNTFRSLVESACATGVVGLSISTRPDCIGEPYLKVLDAVQAQYGVDIEVELGLQSANDETLKIINRGHDVAAFVDAVKRVHAHGFTVCAHLIGNLPWDTEADNLAAIELIKSLAVEGVKIHSLYILKHTVLGDMYQRGAIELIDYNAYLERLIKMVRHLPENVVIQRLFGRAPEEDTLFCNWQMSWRKLQNEFEARLEALDVRQGDLC</sequence>
<accession>A0ABS5PM53</accession>
<evidence type="ECO:0000256" key="4">
    <source>
        <dbReference type="ARBA" id="ARBA00022723"/>
    </source>
</evidence>
<evidence type="ECO:0000256" key="5">
    <source>
        <dbReference type="ARBA" id="ARBA00023004"/>
    </source>
</evidence>
<proteinExistence type="predicted"/>
<dbReference type="InterPro" id="IPR058240">
    <property type="entry name" value="rSAM_sf"/>
</dbReference>
<dbReference type="Pfam" id="PF16199">
    <property type="entry name" value="Radical_SAM_C"/>
    <property type="match status" value="1"/>
</dbReference>
<dbReference type="EMBL" id="JAHBCL010000003">
    <property type="protein sequence ID" value="MBS7525484.1"/>
    <property type="molecule type" value="Genomic_DNA"/>
</dbReference>
<evidence type="ECO:0000256" key="6">
    <source>
        <dbReference type="ARBA" id="ARBA00023014"/>
    </source>
</evidence>
<dbReference type="InterPro" id="IPR006638">
    <property type="entry name" value="Elp3/MiaA/NifB-like_rSAM"/>
</dbReference>
<evidence type="ECO:0000313" key="8">
    <source>
        <dbReference type="EMBL" id="MBS7525484.1"/>
    </source>
</evidence>
<organism evidence="8 9">
    <name type="scientific">Fusibacter paucivorans</name>
    <dbReference type="NCBI Taxonomy" id="76009"/>
    <lineage>
        <taxon>Bacteria</taxon>
        <taxon>Bacillati</taxon>
        <taxon>Bacillota</taxon>
        <taxon>Clostridia</taxon>
        <taxon>Eubacteriales</taxon>
        <taxon>Eubacteriales Family XII. Incertae Sedis</taxon>
        <taxon>Fusibacter</taxon>
    </lineage>
</organism>
<dbReference type="PROSITE" id="PS51918">
    <property type="entry name" value="RADICAL_SAM"/>
    <property type="match status" value="1"/>
</dbReference>
<keyword evidence="6" id="KW-0411">Iron-sulfur</keyword>
<comment type="cofactor">
    <cofactor evidence="1">
        <name>[4Fe-4S] cluster</name>
        <dbReference type="ChEBI" id="CHEBI:49883"/>
    </cofactor>
</comment>
<evidence type="ECO:0000256" key="2">
    <source>
        <dbReference type="ARBA" id="ARBA00022485"/>
    </source>
</evidence>
<dbReference type="InterPro" id="IPR032432">
    <property type="entry name" value="Radical_SAM_C"/>
</dbReference>